<accession>A0A9W9ZQ51</accession>
<keyword evidence="3" id="KW-1185">Reference proteome</keyword>
<gene>
    <name evidence="2" type="ORF">OS493_016422</name>
</gene>
<protein>
    <recommendedName>
        <fullName evidence="1">Integrase catalytic domain-containing protein</fullName>
    </recommendedName>
</protein>
<reference evidence="2" key="1">
    <citation type="submission" date="2023-01" db="EMBL/GenBank/DDBJ databases">
        <title>Genome assembly of the deep-sea coral Lophelia pertusa.</title>
        <authorList>
            <person name="Herrera S."/>
            <person name="Cordes E."/>
        </authorList>
    </citation>
    <scope>NUCLEOTIDE SEQUENCE</scope>
    <source>
        <strain evidence="2">USNM1676648</strain>
        <tissue evidence="2">Polyp</tissue>
    </source>
</reference>
<evidence type="ECO:0000313" key="3">
    <source>
        <dbReference type="Proteomes" id="UP001163046"/>
    </source>
</evidence>
<dbReference type="InterPro" id="IPR001584">
    <property type="entry name" value="Integrase_cat-core"/>
</dbReference>
<sequence>MFCHKCGRQFQDNELFCRGCGTVKRREQESVLCSSADERLSIEHYFKRGFRYETIVHFLAEYHGIYINVRTLKRRLSQYGLRRINQVHSEHTVREIMKREIEGPSSLLGYRGMWNKLRTSYNVTVPRDMVMRILRELDPDASALRKARKLQRRSYVSPGPNAAWHVDGYDKLKPYGLPVHGCVDGFSRRIMWLKVCKSNNDPVIPASFFLHAVEENRMRPMLVQTDCGTENGILAALQCSFADEVAAHRYSSSTANQRIENWWSHSKRGFTAWVIDFFKTLVTEGKLALGNHLHMECVWFVFSDFLQLELEKVKHEWNMHYIRQSRHDTVSGIPDELYYLPHTRGFEDCGFQVSAEDIENILNQRDIYGQAELAKDVDDELLEYFKYVVREEGLTHPPEDWRQAREMYEKLVQLVDS</sequence>
<comment type="caution">
    <text evidence="2">The sequence shown here is derived from an EMBL/GenBank/DDBJ whole genome shotgun (WGS) entry which is preliminary data.</text>
</comment>
<name>A0A9W9ZQ51_9CNID</name>
<dbReference type="GO" id="GO:0015074">
    <property type="term" value="P:DNA integration"/>
    <property type="evidence" value="ECO:0007669"/>
    <property type="project" value="InterPro"/>
</dbReference>
<organism evidence="2 3">
    <name type="scientific">Desmophyllum pertusum</name>
    <dbReference type="NCBI Taxonomy" id="174260"/>
    <lineage>
        <taxon>Eukaryota</taxon>
        <taxon>Metazoa</taxon>
        <taxon>Cnidaria</taxon>
        <taxon>Anthozoa</taxon>
        <taxon>Hexacorallia</taxon>
        <taxon>Scleractinia</taxon>
        <taxon>Caryophylliina</taxon>
        <taxon>Caryophylliidae</taxon>
        <taxon>Desmophyllum</taxon>
    </lineage>
</organism>
<proteinExistence type="predicted"/>
<evidence type="ECO:0000313" key="2">
    <source>
        <dbReference type="EMBL" id="KAJ7385345.1"/>
    </source>
</evidence>
<dbReference type="Proteomes" id="UP001163046">
    <property type="component" value="Unassembled WGS sequence"/>
</dbReference>
<evidence type="ECO:0000259" key="1">
    <source>
        <dbReference type="PROSITE" id="PS50994"/>
    </source>
</evidence>
<dbReference type="EMBL" id="MU825881">
    <property type="protein sequence ID" value="KAJ7385345.1"/>
    <property type="molecule type" value="Genomic_DNA"/>
</dbReference>
<feature type="domain" description="Integrase catalytic" evidence="1">
    <location>
        <begin position="156"/>
        <end position="342"/>
    </location>
</feature>
<dbReference type="PANTHER" id="PTHR46791">
    <property type="entry name" value="EXPRESSED PROTEIN"/>
    <property type="match status" value="1"/>
</dbReference>
<dbReference type="Pfam" id="PF24764">
    <property type="entry name" value="rva_4"/>
    <property type="match status" value="1"/>
</dbReference>
<dbReference type="AlphaFoldDB" id="A0A9W9ZQ51"/>
<dbReference type="InterPro" id="IPR058913">
    <property type="entry name" value="Integrase_dom_put"/>
</dbReference>
<dbReference type="OrthoDB" id="5968637at2759"/>
<dbReference type="PROSITE" id="PS50994">
    <property type="entry name" value="INTEGRASE"/>
    <property type="match status" value="1"/>
</dbReference>
<dbReference type="PANTHER" id="PTHR46791:SF13">
    <property type="entry name" value="CLR5 DOMAIN-CONTAINING PROTEIN"/>
    <property type="match status" value="1"/>
</dbReference>